<reference evidence="1 2" key="1">
    <citation type="submission" date="2019-10" db="EMBL/GenBank/DDBJ databases">
        <title>Streptococcis sp, isolated from the respiratory tract of Marmot.</title>
        <authorList>
            <person name="Zhang G."/>
        </authorList>
    </citation>
    <scope>NUCLEOTIDE SEQUENCE [LARGE SCALE GENOMIC DNA]</scope>
    <source>
        <strain evidence="2">zg-70</strain>
    </source>
</reference>
<dbReference type="Proteomes" id="UP000435423">
    <property type="component" value="Unassembled WGS sequence"/>
</dbReference>
<accession>A0A6I4REJ7</accession>
<gene>
    <name evidence="1" type="ORF">GGH11_02770</name>
</gene>
<dbReference type="EMBL" id="WUBJ01000003">
    <property type="protein sequence ID" value="MWV55904.1"/>
    <property type="molecule type" value="Genomic_DNA"/>
</dbReference>
<evidence type="ECO:0000313" key="1">
    <source>
        <dbReference type="EMBL" id="MWV55904.1"/>
    </source>
</evidence>
<proteinExistence type="predicted"/>
<name>A0A6I4REJ7_9STRE</name>
<comment type="caution">
    <text evidence="1">The sequence shown here is derived from an EMBL/GenBank/DDBJ whole genome shotgun (WGS) entry which is preliminary data.</text>
</comment>
<sequence>MSKLKLIEENVNTHMRFYIYFLDCECIVVEWEDAYGECFQKSISKSDYDSYRKDERAAYDIVAKA</sequence>
<protein>
    <submittedName>
        <fullName evidence="1">Uncharacterized protein</fullName>
    </submittedName>
</protein>
<dbReference type="AlphaFoldDB" id="A0A6I4REJ7"/>
<organism evidence="1 2">
    <name type="scientific">Streptococcus zhangguiae</name>
    <dbReference type="NCBI Taxonomy" id="2664091"/>
    <lineage>
        <taxon>Bacteria</taxon>
        <taxon>Bacillati</taxon>
        <taxon>Bacillota</taxon>
        <taxon>Bacilli</taxon>
        <taxon>Lactobacillales</taxon>
        <taxon>Streptococcaceae</taxon>
        <taxon>Streptococcus</taxon>
    </lineage>
</organism>
<dbReference type="RefSeq" id="WP_160463151.1">
    <property type="nucleotide sequence ID" value="NZ_JABFQT010000003.1"/>
</dbReference>
<evidence type="ECO:0000313" key="2">
    <source>
        <dbReference type="Proteomes" id="UP000435423"/>
    </source>
</evidence>